<dbReference type="RefSeq" id="XP_018387952.1">
    <property type="nucleotide sequence ID" value="XM_018528235.1"/>
</dbReference>
<reference evidence="2 3" key="1">
    <citation type="submission" date="2016-05" db="EMBL/GenBank/DDBJ databases">
        <title>Comparative analysis of secretome profiles of manganese(II)-oxidizing ascomycete fungi.</title>
        <authorList>
            <consortium name="DOE Joint Genome Institute"/>
            <person name="Zeiner C.A."/>
            <person name="Purvine S.O."/>
            <person name="Zink E.M."/>
            <person name="Wu S."/>
            <person name="Pasa-Tolic L."/>
            <person name="Chaput D.L."/>
            <person name="Haridas S."/>
            <person name="Grigoriev I.V."/>
            <person name="Santelli C.M."/>
            <person name="Hansel C.M."/>
        </authorList>
    </citation>
    <scope>NUCLEOTIDE SEQUENCE [LARGE SCALE GENOMIC DNA]</scope>
    <source>
        <strain evidence="2 3">SRC1lrK2f</strain>
    </source>
</reference>
<feature type="compositionally biased region" description="Polar residues" evidence="1">
    <location>
        <begin position="343"/>
        <end position="353"/>
    </location>
</feature>
<dbReference type="GeneID" id="29113829"/>
<organism evidence="2 3">
    <name type="scientific">Alternaria alternata</name>
    <name type="common">Alternaria rot fungus</name>
    <name type="synonym">Torula alternata</name>
    <dbReference type="NCBI Taxonomy" id="5599"/>
    <lineage>
        <taxon>Eukaryota</taxon>
        <taxon>Fungi</taxon>
        <taxon>Dikarya</taxon>
        <taxon>Ascomycota</taxon>
        <taxon>Pezizomycotina</taxon>
        <taxon>Dothideomycetes</taxon>
        <taxon>Pleosporomycetidae</taxon>
        <taxon>Pleosporales</taxon>
        <taxon>Pleosporineae</taxon>
        <taxon>Pleosporaceae</taxon>
        <taxon>Alternaria</taxon>
        <taxon>Alternaria sect. Alternaria</taxon>
        <taxon>Alternaria alternata complex</taxon>
    </lineage>
</organism>
<evidence type="ECO:0000256" key="1">
    <source>
        <dbReference type="SAM" id="MobiDB-lite"/>
    </source>
</evidence>
<protein>
    <submittedName>
        <fullName evidence="2">Uncharacterized protein</fullName>
    </submittedName>
</protein>
<dbReference type="EMBL" id="KV441474">
    <property type="protein sequence ID" value="OAG22531.1"/>
    <property type="molecule type" value="Genomic_DNA"/>
</dbReference>
<evidence type="ECO:0000313" key="2">
    <source>
        <dbReference type="EMBL" id="OAG22531.1"/>
    </source>
</evidence>
<feature type="compositionally biased region" description="Acidic residues" evidence="1">
    <location>
        <begin position="363"/>
        <end position="372"/>
    </location>
</feature>
<name>A0A177DTP4_ALTAL</name>
<feature type="compositionally biased region" description="Basic and acidic residues" evidence="1">
    <location>
        <begin position="303"/>
        <end position="328"/>
    </location>
</feature>
<sequence length="610" mass="71091">MFVRRRYSGNITVVDGPHPIGISDLMRLHDDLISGFQVLLDKVQWRQKNHRDPIKTACMMMTVQNILELVFDDYGGWAFLQLGQGHRYFLQQMQQQHLLTIPQHQQAIEYPQKVATPMMGQAQSQDIIERQKGAKIADKQQASSDLDKHERFLDRFNAENEHNEKMKNRYADELALKARVELEAEKNKAIEMEKESARKLEEARQRLEKTRIENERKEDMLMRTDEAVSRADELQHQAREMMQKAEQEKRDSERRIEERRREAAAKRAQGRQPSYNDSKSRTNEWEIRSFSYEDIQMRRGSTDRTFERGYGERGLLEGKDKQEGHWHFDEDDMPDDNHRQQKLLENTETQGSVATLPKHIISDSDDDDSDSDEEKRQDPYKLIGLPDRERTPVKDIETTQRVLNRIHQTSVDNATEEATRKHAEKRLVEIKWAANILLDDMNKRAYDEDGSIYPHEQKSWKKKNGFGGGSGVEPLQQAEHENIILAAWNQYQTVNQMRASPYYFCVDLPISSNSTTASTLSSGSTSVHRYITAASGNLDKRAEHVPTDQSLALHSVHPVPIRYLRKLTPKQLEFVHSYLTEKRFRPGSELSRRAYETVRNIERIMHPGEE</sequence>
<keyword evidence="3" id="KW-1185">Reference proteome</keyword>
<gene>
    <name evidence="2" type="ORF">CC77DRAFT_1059427</name>
</gene>
<dbReference type="KEGG" id="aalt:CC77DRAFT_1059427"/>
<evidence type="ECO:0000313" key="3">
    <source>
        <dbReference type="Proteomes" id="UP000077248"/>
    </source>
</evidence>
<dbReference type="Proteomes" id="UP000077248">
    <property type="component" value="Unassembled WGS sequence"/>
</dbReference>
<proteinExistence type="predicted"/>
<feature type="region of interest" description="Disordered" evidence="1">
    <location>
        <begin position="237"/>
        <end position="283"/>
    </location>
</feature>
<dbReference type="AlphaFoldDB" id="A0A177DTP4"/>
<feature type="compositionally biased region" description="Basic and acidic residues" evidence="1">
    <location>
        <begin position="237"/>
        <end position="265"/>
    </location>
</feature>
<feature type="region of interest" description="Disordered" evidence="1">
    <location>
        <begin position="303"/>
        <end position="390"/>
    </location>
</feature>
<dbReference type="VEuPathDB" id="FungiDB:CC77DRAFT_1059427"/>
<accession>A0A177DTP4</accession>